<dbReference type="PANTHER" id="PTHR35871:SF1">
    <property type="entry name" value="CXC1-LIKE CYSTEINE CLUSTER ASSOCIATED WITH KDZ TRANSPOSASES DOMAIN-CONTAINING PROTEIN"/>
    <property type="match status" value="1"/>
</dbReference>
<reference evidence="1" key="1">
    <citation type="submission" date="2020-11" db="EMBL/GenBank/DDBJ databases">
        <authorList>
            <consortium name="DOE Joint Genome Institute"/>
            <person name="Ahrendt S."/>
            <person name="Riley R."/>
            <person name="Andreopoulos W."/>
            <person name="Labutti K."/>
            <person name="Pangilinan J."/>
            <person name="Ruiz-Duenas F.J."/>
            <person name="Barrasa J.M."/>
            <person name="Sanchez-Garcia M."/>
            <person name="Camarero S."/>
            <person name="Miyauchi S."/>
            <person name="Serrano A."/>
            <person name="Linde D."/>
            <person name="Babiker R."/>
            <person name="Drula E."/>
            <person name="Ayuso-Fernandez I."/>
            <person name="Pacheco R."/>
            <person name="Padilla G."/>
            <person name="Ferreira P."/>
            <person name="Barriuso J."/>
            <person name="Kellner H."/>
            <person name="Castanera R."/>
            <person name="Alfaro M."/>
            <person name="Ramirez L."/>
            <person name="Pisabarro A.G."/>
            <person name="Kuo A."/>
            <person name="Tritt A."/>
            <person name="Lipzen A."/>
            <person name="He G."/>
            <person name="Yan M."/>
            <person name="Ng V."/>
            <person name="Cullen D."/>
            <person name="Martin F."/>
            <person name="Rosso M.-N."/>
            <person name="Henrissat B."/>
            <person name="Hibbett D."/>
            <person name="Martinez A.T."/>
            <person name="Grigoriev I.V."/>
        </authorList>
    </citation>
    <scope>NUCLEOTIDE SEQUENCE</scope>
    <source>
        <strain evidence="1">CBS 247.69</strain>
    </source>
</reference>
<dbReference type="OrthoDB" id="10039611at2759"/>
<name>A0A9P5Y1A7_9AGAR</name>
<dbReference type="EMBL" id="MU150315">
    <property type="protein sequence ID" value="KAF9459536.1"/>
    <property type="molecule type" value="Genomic_DNA"/>
</dbReference>
<dbReference type="GO" id="GO:0003676">
    <property type="term" value="F:nucleic acid binding"/>
    <property type="evidence" value="ECO:0007669"/>
    <property type="project" value="InterPro"/>
</dbReference>
<dbReference type="Gene3D" id="3.30.420.10">
    <property type="entry name" value="Ribonuclease H-like superfamily/Ribonuclease H"/>
    <property type="match status" value="1"/>
</dbReference>
<comment type="caution">
    <text evidence="1">The sequence shown here is derived from an EMBL/GenBank/DDBJ whole genome shotgun (WGS) entry which is preliminary data.</text>
</comment>
<accession>A0A9P5Y1A7</accession>
<evidence type="ECO:0000313" key="1">
    <source>
        <dbReference type="EMBL" id="KAF9459536.1"/>
    </source>
</evidence>
<dbReference type="Proteomes" id="UP000807353">
    <property type="component" value="Unassembled WGS sequence"/>
</dbReference>
<sequence length="477" mass="54737">MKKFMWKYVEGQQTSKWTAASLQTAQDHERGPNHAQTLQEWTLAFLADRKNIPTNVYGTWNTSKLDDKDLAHAILLHLQSLGPYIRAQDVVDFVKQPEIQEKFELKKPISRATAQQWMLHLGYRWTNTPGGQYVDGHEQIDVIEYWQKVFLPAWMSIEERTRRWKIDNHMEEDVPESRNPRPVVVCEKAVPRPKGEGASLMVADFVSADYGWLRSPDGTKEARVLFKAGINQEGYFTNDNILKHATTAMDILTEYYPDEEHILVFDNASTHLKHVDSALSARDMPKGTKARDENGKLTRKPLKENPQPLYFPDDHPTHPGCFKGMSVILQEHGLVEESKLLRECAGFKCKPGATKCCFRRVLYTQPDFKMVDSLLEFHCELNFIEQCWGYAKRKYREFPPSSAKADLQKNVLAALDMIPLVTMRRFSYCSQRFMHAYNEGLSGKDAAWACKKYKGHCIIPQNLLVGLERTNAGTAAH</sequence>
<dbReference type="AlphaFoldDB" id="A0A9P5Y1A7"/>
<dbReference type="PANTHER" id="PTHR35871">
    <property type="entry name" value="EXPRESSED PROTEIN"/>
    <property type="match status" value="1"/>
</dbReference>
<organism evidence="1 2">
    <name type="scientific">Collybia nuda</name>
    <dbReference type="NCBI Taxonomy" id="64659"/>
    <lineage>
        <taxon>Eukaryota</taxon>
        <taxon>Fungi</taxon>
        <taxon>Dikarya</taxon>
        <taxon>Basidiomycota</taxon>
        <taxon>Agaricomycotina</taxon>
        <taxon>Agaricomycetes</taxon>
        <taxon>Agaricomycetidae</taxon>
        <taxon>Agaricales</taxon>
        <taxon>Tricholomatineae</taxon>
        <taxon>Clitocybaceae</taxon>
        <taxon>Collybia</taxon>
    </lineage>
</organism>
<dbReference type="InterPro" id="IPR036397">
    <property type="entry name" value="RNaseH_sf"/>
</dbReference>
<protein>
    <submittedName>
        <fullName evidence="1">Uncharacterized protein</fullName>
    </submittedName>
</protein>
<evidence type="ECO:0000313" key="2">
    <source>
        <dbReference type="Proteomes" id="UP000807353"/>
    </source>
</evidence>
<keyword evidence="2" id="KW-1185">Reference proteome</keyword>
<gene>
    <name evidence="1" type="ORF">BDZ94DRAFT_1284360</name>
</gene>
<proteinExistence type="predicted"/>